<dbReference type="HOGENOM" id="CLU_2240194_0_0_1"/>
<feature type="region of interest" description="Disordered" evidence="1">
    <location>
        <begin position="75"/>
        <end position="105"/>
    </location>
</feature>
<organism evidence="3 4">
    <name type="scientific">Amborella trichopoda</name>
    <dbReference type="NCBI Taxonomy" id="13333"/>
    <lineage>
        <taxon>Eukaryota</taxon>
        <taxon>Viridiplantae</taxon>
        <taxon>Streptophyta</taxon>
        <taxon>Embryophyta</taxon>
        <taxon>Tracheophyta</taxon>
        <taxon>Spermatophyta</taxon>
        <taxon>Magnoliopsida</taxon>
        <taxon>Amborellales</taxon>
        <taxon>Amborellaceae</taxon>
        <taxon>Amborella</taxon>
    </lineage>
</organism>
<evidence type="ECO:0000256" key="1">
    <source>
        <dbReference type="SAM" id="MobiDB-lite"/>
    </source>
</evidence>
<evidence type="ECO:0000256" key="2">
    <source>
        <dbReference type="SAM" id="SignalP"/>
    </source>
</evidence>
<dbReference type="Gramene" id="ERN05522">
    <property type="protein sequence ID" value="ERN05522"/>
    <property type="gene ID" value="AMTR_s00007p00262110"/>
</dbReference>
<accession>W1P6L1</accession>
<name>W1P6L1_AMBTC</name>
<evidence type="ECO:0000313" key="3">
    <source>
        <dbReference type="EMBL" id="ERN05522.1"/>
    </source>
</evidence>
<protein>
    <submittedName>
        <fullName evidence="3">Uncharacterized protein</fullName>
    </submittedName>
</protein>
<feature type="compositionally biased region" description="Polar residues" evidence="1">
    <location>
        <begin position="80"/>
        <end position="105"/>
    </location>
</feature>
<dbReference type="EMBL" id="KI394011">
    <property type="protein sequence ID" value="ERN05522.1"/>
    <property type="molecule type" value="Genomic_DNA"/>
</dbReference>
<gene>
    <name evidence="3" type="ORF">AMTR_s00007p00262110</name>
</gene>
<reference evidence="4" key="1">
    <citation type="journal article" date="2013" name="Science">
        <title>The Amborella genome and the evolution of flowering plants.</title>
        <authorList>
            <consortium name="Amborella Genome Project"/>
        </authorList>
    </citation>
    <scope>NUCLEOTIDE SEQUENCE [LARGE SCALE GENOMIC DNA]</scope>
</reference>
<proteinExistence type="predicted"/>
<feature type="chain" id="PRO_5004808109" evidence="2">
    <location>
        <begin position="24"/>
        <end position="105"/>
    </location>
</feature>
<keyword evidence="4" id="KW-1185">Reference proteome</keyword>
<dbReference type="AlphaFoldDB" id="W1P6L1"/>
<sequence>MSLLVLSGKVFELVKLFSFAVMADEVVVAPTGSQGAASLSLPPTTSELMAATEIVAKTLVEIKFDRTASMTGCNKGLFTQPRSSANEKWPATENTSTNGGKNNNM</sequence>
<keyword evidence="2" id="KW-0732">Signal</keyword>
<evidence type="ECO:0000313" key="4">
    <source>
        <dbReference type="Proteomes" id="UP000017836"/>
    </source>
</evidence>
<dbReference type="Proteomes" id="UP000017836">
    <property type="component" value="Unassembled WGS sequence"/>
</dbReference>
<feature type="signal peptide" evidence="2">
    <location>
        <begin position="1"/>
        <end position="23"/>
    </location>
</feature>